<evidence type="ECO:0000313" key="3">
    <source>
        <dbReference type="Proteomes" id="UP001295444"/>
    </source>
</evidence>
<reference evidence="2" key="1">
    <citation type="submission" date="2022-03" db="EMBL/GenBank/DDBJ databases">
        <authorList>
            <person name="Alioto T."/>
            <person name="Alioto T."/>
            <person name="Gomez Garrido J."/>
        </authorList>
    </citation>
    <scope>NUCLEOTIDE SEQUENCE</scope>
</reference>
<organism evidence="2 3">
    <name type="scientific">Pelobates cultripes</name>
    <name type="common">Western spadefoot toad</name>
    <dbReference type="NCBI Taxonomy" id="61616"/>
    <lineage>
        <taxon>Eukaryota</taxon>
        <taxon>Metazoa</taxon>
        <taxon>Chordata</taxon>
        <taxon>Craniata</taxon>
        <taxon>Vertebrata</taxon>
        <taxon>Euteleostomi</taxon>
        <taxon>Amphibia</taxon>
        <taxon>Batrachia</taxon>
        <taxon>Anura</taxon>
        <taxon>Pelobatoidea</taxon>
        <taxon>Pelobatidae</taxon>
        <taxon>Pelobates</taxon>
    </lineage>
</organism>
<sequence>MSCPDNRLSHKSDTASSKDIVTLLYSYTTATTFKDGTCTEDSDLASEESEQDDSCHSAECGEPSKSPALTTFEPVPRWASTETCPKKIPASKGDKQNLLTEMKACFAADIVLVQEDMGVMTASLQALEVEADITRSKQDDLNKRVG</sequence>
<proteinExistence type="predicted"/>
<keyword evidence="3" id="KW-1185">Reference proteome</keyword>
<evidence type="ECO:0000313" key="2">
    <source>
        <dbReference type="EMBL" id="CAH2315495.1"/>
    </source>
</evidence>
<dbReference type="AlphaFoldDB" id="A0AAD1SZI4"/>
<protein>
    <submittedName>
        <fullName evidence="2">Uncharacterized protein</fullName>
    </submittedName>
</protein>
<gene>
    <name evidence="2" type="ORF">PECUL_23A037629</name>
</gene>
<name>A0AAD1SZI4_PELCU</name>
<feature type="compositionally biased region" description="Acidic residues" evidence="1">
    <location>
        <begin position="39"/>
        <end position="52"/>
    </location>
</feature>
<dbReference type="EMBL" id="OW240920">
    <property type="protein sequence ID" value="CAH2315495.1"/>
    <property type="molecule type" value="Genomic_DNA"/>
</dbReference>
<dbReference type="Proteomes" id="UP001295444">
    <property type="component" value="Chromosome 09"/>
</dbReference>
<evidence type="ECO:0000256" key="1">
    <source>
        <dbReference type="SAM" id="MobiDB-lite"/>
    </source>
</evidence>
<feature type="region of interest" description="Disordered" evidence="1">
    <location>
        <begin position="39"/>
        <end position="73"/>
    </location>
</feature>
<accession>A0AAD1SZI4</accession>